<dbReference type="GO" id="GO:0006096">
    <property type="term" value="P:glycolytic process"/>
    <property type="evidence" value="ECO:0007669"/>
    <property type="project" value="UniProtKB-KW"/>
</dbReference>
<evidence type="ECO:0000256" key="6">
    <source>
        <dbReference type="PIRSR" id="PIRSR613078-2"/>
    </source>
</evidence>
<proteinExistence type="inferred from homology"/>
<comment type="caution">
    <text evidence="7">The sequence shown here is derived from an EMBL/GenBank/DDBJ whole genome shotgun (WGS) entry which is preliminary data.</text>
</comment>
<dbReference type="InterPro" id="IPR029033">
    <property type="entry name" value="His_PPase_superfam"/>
</dbReference>
<dbReference type="AlphaFoldDB" id="A0A0G0K446"/>
<evidence type="ECO:0000256" key="1">
    <source>
        <dbReference type="ARBA" id="ARBA00006717"/>
    </source>
</evidence>
<organism evidence="7 8">
    <name type="scientific">Candidatus Nomurabacteria bacterium GW2011_GWB1_37_5</name>
    <dbReference type="NCBI Taxonomy" id="1618742"/>
    <lineage>
        <taxon>Bacteria</taxon>
        <taxon>Candidatus Nomuraibacteriota</taxon>
    </lineage>
</organism>
<evidence type="ECO:0000256" key="2">
    <source>
        <dbReference type="ARBA" id="ARBA00012028"/>
    </source>
</evidence>
<evidence type="ECO:0000313" key="7">
    <source>
        <dbReference type="EMBL" id="KKQ35411.1"/>
    </source>
</evidence>
<dbReference type="EMBL" id="LBTF01000015">
    <property type="protein sequence ID" value="KKQ35411.1"/>
    <property type="molecule type" value="Genomic_DNA"/>
</dbReference>
<protein>
    <recommendedName>
        <fullName evidence="2">phosphoglycerate mutase (2,3-diphosphoglycerate-dependent)</fullName>
        <ecNumber evidence="2">5.4.2.11</ecNumber>
    </recommendedName>
</protein>
<evidence type="ECO:0000256" key="3">
    <source>
        <dbReference type="ARBA" id="ARBA00023152"/>
    </source>
</evidence>
<keyword evidence="4" id="KW-0413">Isomerase</keyword>
<accession>A0A0G0K446</accession>
<dbReference type="InterPro" id="IPR005952">
    <property type="entry name" value="Phosphogly_mut1"/>
</dbReference>
<feature type="binding site" evidence="6">
    <location>
        <position position="80"/>
    </location>
    <ligand>
        <name>substrate</name>
    </ligand>
</feature>
<dbReference type="InterPro" id="IPR013078">
    <property type="entry name" value="His_Pase_superF_clade-1"/>
</dbReference>
<evidence type="ECO:0000256" key="4">
    <source>
        <dbReference type="ARBA" id="ARBA00023235"/>
    </source>
</evidence>
<dbReference type="SUPFAM" id="SSF53254">
    <property type="entry name" value="Phosphoglycerate mutase-like"/>
    <property type="match status" value="1"/>
</dbReference>
<gene>
    <name evidence="7" type="ORF">US50_C0015G0003</name>
</gene>
<name>A0A0G0K446_9BACT</name>
<comment type="similarity">
    <text evidence="1">Belongs to the phosphoglycerate mutase family. BPG-dependent PGAM subfamily.</text>
</comment>
<sequence>MGMQKNLFLVRHGQSEGNLVRKTFEETNNEVSFSDCFMNLHESQYKLTGLGILQAEKAGRWLFDNHFYKFDRMLVSNNVRAMQTACFLKVDDASWMIDFNLRERDGGLFNVIKPSERDSNYKDQQKFFDTQPFLFRPPQGESIADVCIRIKIVLDTLARECDGMNVIIVCHGHVMRAFRIILERMSLQKSAELLASGEEWAKVPNCSIIQYTRQDPKDEYSPLWNKFNWVRMIRPSGGGELQDEFSVIERKKYSNDELFEEAEKNRNAPPISKSPL</sequence>
<keyword evidence="3" id="KW-0324">Glycolysis</keyword>
<dbReference type="CDD" id="cd07067">
    <property type="entry name" value="HP_PGM_like"/>
    <property type="match status" value="1"/>
</dbReference>
<feature type="binding site" evidence="6">
    <location>
        <begin position="11"/>
        <end position="18"/>
    </location>
    <ligand>
        <name>substrate</name>
    </ligand>
</feature>
<reference evidence="7 8" key="1">
    <citation type="journal article" date="2015" name="Nature">
        <title>rRNA introns, odd ribosomes, and small enigmatic genomes across a large radiation of phyla.</title>
        <authorList>
            <person name="Brown C.T."/>
            <person name="Hug L.A."/>
            <person name="Thomas B.C."/>
            <person name="Sharon I."/>
            <person name="Castelle C.J."/>
            <person name="Singh A."/>
            <person name="Wilkins M.J."/>
            <person name="Williams K.H."/>
            <person name="Banfield J.F."/>
        </authorList>
    </citation>
    <scope>NUCLEOTIDE SEQUENCE [LARGE SCALE GENOMIC DNA]</scope>
</reference>
<feature type="active site" description="Proton donor/acceptor" evidence="5">
    <location>
        <position position="103"/>
    </location>
</feature>
<evidence type="ECO:0000313" key="8">
    <source>
        <dbReference type="Proteomes" id="UP000033876"/>
    </source>
</evidence>
<dbReference type="Gene3D" id="3.40.50.1240">
    <property type="entry name" value="Phosphoglycerate mutase-like"/>
    <property type="match status" value="1"/>
</dbReference>
<dbReference type="GO" id="GO:0004619">
    <property type="term" value="F:phosphoglycerate mutase activity"/>
    <property type="evidence" value="ECO:0007669"/>
    <property type="project" value="UniProtKB-EC"/>
</dbReference>
<dbReference type="Pfam" id="PF00300">
    <property type="entry name" value="His_Phos_1"/>
    <property type="match status" value="1"/>
</dbReference>
<dbReference type="SMART" id="SM00855">
    <property type="entry name" value="PGAM"/>
    <property type="match status" value="1"/>
</dbReference>
<feature type="active site" description="Tele-phosphohistidine intermediate" evidence="5">
    <location>
        <position position="12"/>
    </location>
</feature>
<evidence type="ECO:0000256" key="5">
    <source>
        <dbReference type="PIRSR" id="PIRSR613078-1"/>
    </source>
</evidence>
<dbReference type="PROSITE" id="PS00175">
    <property type="entry name" value="PG_MUTASE"/>
    <property type="match status" value="1"/>
</dbReference>
<dbReference type="InterPro" id="IPR001345">
    <property type="entry name" value="PG/BPGM_mutase_AS"/>
</dbReference>
<dbReference type="EC" id="5.4.2.11" evidence="2"/>
<dbReference type="Proteomes" id="UP000033876">
    <property type="component" value="Unassembled WGS sequence"/>
</dbReference>
<dbReference type="PANTHER" id="PTHR11931">
    <property type="entry name" value="PHOSPHOGLYCERATE MUTASE"/>
    <property type="match status" value="1"/>
</dbReference>